<evidence type="ECO:0000256" key="4">
    <source>
        <dbReference type="ARBA" id="ARBA00022723"/>
    </source>
</evidence>
<dbReference type="Gene3D" id="2.60.40.720">
    <property type="match status" value="1"/>
</dbReference>
<dbReference type="GO" id="GO:0000981">
    <property type="term" value="F:DNA-binding transcription factor activity, RNA polymerase II-specific"/>
    <property type="evidence" value="ECO:0007669"/>
    <property type="project" value="TreeGrafter"/>
</dbReference>
<dbReference type="InterPro" id="IPR008967">
    <property type="entry name" value="p53-like_TF_DNA-bd_sf"/>
</dbReference>
<dbReference type="GO" id="GO:0006915">
    <property type="term" value="P:apoptotic process"/>
    <property type="evidence" value="ECO:0007669"/>
    <property type="project" value="UniProtKB-KW"/>
</dbReference>
<keyword evidence="5 11" id="KW-0862">Zinc</keyword>
<feature type="domain" description="p53 DNA-binding" evidence="13">
    <location>
        <begin position="125"/>
        <end position="304"/>
    </location>
</feature>
<keyword evidence="10" id="KW-0539">Nucleus</keyword>
<dbReference type="InterPro" id="IPR002117">
    <property type="entry name" value="p53_tumour_suppressor"/>
</dbReference>
<evidence type="ECO:0000256" key="10">
    <source>
        <dbReference type="ARBA" id="ARBA00023242"/>
    </source>
</evidence>
<dbReference type="Pfam" id="PF00870">
    <property type="entry name" value="P53"/>
    <property type="match status" value="1"/>
</dbReference>
<dbReference type="Proteomes" id="UP001249851">
    <property type="component" value="Unassembled WGS sequence"/>
</dbReference>
<feature type="region of interest" description="Disordered" evidence="12">
    <location>
        <begin position="303"/>
        <end position="326"/>
    </location>
</feature>
<dbReference type="InterPro" id="IPR011615">
    <property type="entry name" value="p53_DNA-bd"/>
</dbReference>
<reference evidence="14" key="1">
    <citation type="journal article" date="2023" name="G3 (Bethesda)">
        <title>Whole genome assembly and annotation of the endangered Caribbean coral Acropora cervicornis.</title>
        <authorList>
            <person name="Selwyn J.D."/>
            <person name="Vollmer S.V."/>
        </authorList>
    </citation>
    <scope>NUCLEOTIDE SEQUENCE</scope>
    <source>
        <strain evidence="14">K2</strain>
    </source>
</reference>
<feature type="compositionally biased region" description="Pro residues" evidence="12">
    <location>
        <begin position="70"/>
        <end position="80"/>
    </location>
</feature>
<keyword evidence="7" id="KW-0238">DNA-binding</keyword>
<evidence type="ECO:0000256" key="2">
    <source>
        <dbReference type="ARBA" id="ARBA00006167"/>
    </source>
</evidence>
<dbReference type="EMBL" id="JARQWQ010000100">
    <property type="protein sequence ID" value="KAK2551228.1"/>
    <property type="molecule type" value="Genomic_DNA"/>
</dbReference>
<evidence type="ECO:0000256" key="7">
    <source>
        <dbReference type="ARBA" id="ARBA00023125"/>
    </source>
</evidence>
<protein>
    <submittedName>
        <fullName evidence="14">Cellular tumor antigen p53</fullName>
    </submittedName>
</protein>
<dbReference type="AlphaFoldDB" id="A0AAD9PY48"/>
<evidence type="ECO:0000259" key="13">
    <source>
        <dbReference type="Pfam" id="PF00870"/>
    </source>
</evidence>
<evidence type="ECO:0000256" key="3">
    <source>
        <dbReference type="ARBA" id="ARBA00022703"/>
    </source>
</evidence>
<evidence type="ECO:0000256" key="1">
    <source>
        <dbReference type="ARBA" id="ARBA00004123"/>
    </source>
</evidence>
<keyword evidence="9" id="KW-0804">Transcription</keyword>
<dbReference type="PANTHER" id="PTHR11447">
    <property type="entry name" value="CELLULAR TUMOR ANTIGEN P53"/>
    <property type="match status" value="1"/>
</dbReference>
<dbReference type="GO" id="GO:0000978">
    <property type="term" value="F:RNA polymerase II cis-regulatory region sequence-specific DNA binding"/>
    <property type="evidence" value="ECO:0007669"/>
    <property type="project" value="TreeGrafter"/>
</dbReference>
<evidence type="ECO:0000256" key="12">
    <source>
        <dbReference type="SAM" id="MobiDB-lite"/>
    </source>
</evidence>
<feature type="binding site" evidence="11">
    <location>
        <position position="255"/>
    </location>
    <ligand>
        <name>Zn(2+)</name>
        <dbReference type="ChEBI" id="CHEBI:29105"/>
    </ligand>
</feature>
<accession>A0AAD9PY48</accession>
<evidence type="ECO:0000256" key="11">
    <source>
        <dbReference type="PIRSR" id="PIRSR602117-1"/>
    </source>
</evidence>
<keyword evidence="15" id="KW-1185">Reference proteome</keyword>
<dbReference type="GO" id="GO:0005634">
    <property type="term" value="C:nucleus"/>
    <property type="evidence" value="ECO:0007669"/>
    <property type="project" value="UniProtKB-SubCell"/>
</dbReference>
<feature type="binding site" evidence="11">
    <location>
        <position position="195"/>
    </location>
    <ligand>
        <name>Zn(2+)</name>
        <dbReference type="ChEBI" id="CHEBI:29105"/>
    </ligand>
</feature>
<feature type="binding site" evidence="11">
    <location>
        <position position="192"/>
    </location>
    <ligand>
        <name>Zn(2+)</name>
        <dbReference type="ChEBI" id="CHEBI:29105"/>
    </ligand>
</feature>
<organism evidence="14 15">
    <name type="scientific">Acropora cervicornis</name>
    <name type="common">Staghorn coral</name>
    <dbReference type="NCBI Taxonomy" id="6130"/>
    <lineage>
        <taxon>Eukaryota</taxon>
        <taxon>Metazoa</taxon>
        <taxon>Cnidaria</taxon>
        <taxon>Anthozoa</taxon>
        <taxon>Hexacorallia</taxon>
        <taxon>Scleractinia</taxon>
        <taxon>Astrocoeniina</taxon>
        <taxon>Acroporidae</taxon>
        <taxon>Acropora</taxon>
    </lineage>
</organism>
<dbReference type="SUPFAM" id="SSF49417">
    <property type="entry name" value="p53-like transcription factors"/>
    <property type="match status" value="1"/>
</dbReference>
<evidence type="ECO:0000256" key="5">
    <source>
        <dbReference type="ARBA" id="ARBA00022833"/>
    </source>
</evidence>
<evidence type="ECO:0000256" key="8">
    <source>
        <dbReference type="ARBA" id="ARBA00023159"/>
    </source>
</evidence>
<feature type="compositionally biased region" description="Polar residues" evidence="12">
    <location>
        <begin position="53"/>
        <end position="68"/>
    </location>
</feature>
<evidence type="ECO:0000256" key="6">
    <source>
        <dbReference type="ARBA" id="ARBA00023015"/>
    </source>
</evidence>
<keyword evidence="6" id="KW-0805">Transcription regulation</keyword>
<proteinExistence type="inferred from homology"/>
<comment type="similarity">
    <text evidence="2">Belongs to the p53 family.</text>
</comment>
<reference evidence="14" key="2">
    <citation type="journal article" date="2023" name="Science">
        <title>Genomic signatures of disease resistance in endangered staghorn corals.</title>
        <authorList>
            <person name="Vollmer S.V."/>
            <person name="Selwyn J.D."/>
            <person name="Despard B.A."/>
            <person name="Roesel C.L."/>
        </authorList>
    </citation>
    <scope>NUCLEOTIDE SEQUENCE</scope>
    <source>
        <strain evidence="14">K2</strain>
    </source>
</reference>
<dbReference type="GO" id="GO:0046872">
    <property type="term" value="F:metal ion binding"/>
    <property type="evidence" value="ECO:0007669"/>
    <property type="project" value="UniProtKB-KW"/>
</dbReference>
<name>A0AAD9PY48_ACRCE</name>
<evidence type="ECO:0000313" key="15">
    <source>
        <dbReference type="Proteomes" id="UP001249851"/>
    </source>
</evidence>
<dbReference type="CDD" id="cd08367">
    <property type="entry name" value="P53"/>
    <property type="match status" value="1"/>
</dbReference>
<comment type="cofactor">
    <cofactor evidence="11">
        <name>Zn(2+)</name>
        <dbReference type="ChEBI" id="CHEBI:29105"/>
    </cofactor>
    <text evidence="11">Binds 1 zinc ion per subunit.</text>
</comment>
<comment type="caution">
    <text evidence="14">The sequence shown here is derived from an EMBL/GenBank/DDBJ whole genome shotgun (WGS) entry which is preliminary data.</text>
</comment>
<gene>
    <name evidence="14" type="ORF">P5673_027993</name>
</gene>
<keyword evidence="3" id="KW-0053">Apoptosis</keyword>
<dbReference type="PANTHER" id="PTHR11447:SF16">
    <property type="entry name" value="P53 PROTEIN LONG FORM VARIANT 1"/>
    <property type="match status" value="1"/>
</dbReference>
<feature type="binding site" evidence="11">
    <location>
        <position position="259"/>
    </location>
    <ligand>
        <name>Zn(2+)</name>
        <dbReference type="ChEBI" id="CHEBI:29105"/>
    </ligand>
</feature>
<dbReference type="InterPro" id="IPR012346">
    <property type="entry name" value="p53/RUNT-type_TF_DNA-bd_sf"/>
</dbReference>
<keyword evidence="4 11" id="KW-0479">Metal-binding</keyword>
<sequence length="467" mass="53093">MSDAYIYDKIDEGMKSFPWNFPEKYSLPDFLPSPSNFVDGDSDGNFKFEPGSEPNQPQYQDSQLQFSPTIDPPQSLPPLPMDDSPEEFAEFVEPLTPMDPMARFPQIEQQEYINLSPPQVTSPSTSEFHGEYNFRMVLETQFSVTQKKLYIKSKTPCPVRFLTTGPPPSGAFIRAMPVFRQPEHAKDVVRCCRNHTEEYSGSPAIGHFLRCDNQDAVYEECPLTTRHSVRIPLRAPPSAQETEELGVHELFYFICNNSCGGLNRRPIQIIFTLENISGSAVLGRCFVNVRVCACPGRDSKQEIEAINRPKRKKPNKSGFGPQDLQSFGAKMSKEDSTVYNLKICGFNNYLMLKRIAIALELFANMENKFTAMEPQDLEMPDFNEYTPEDHDTSEPDSTIIKSLQCDSPPNLAIHEPYTATNPTTETWNPAIPKDQAGEDAQPPEYPPHCYTYRRITFSYRYFNATQM</sequence>
<feature type="region of interest" description="Disordered" evidence="12">
    <location>
        <begin position="35"/>
        <end position="82"/>
    </location>
</feature>
<evidence type="ECO:0000313" key="14">
    <source>
        <dbReference type="EMBL" id="KAK2551228.1"/>
    </source>
</evidence>
<keyword evidence="8" id="KW-0010">Activator</keyword>
<comment type="subcellular location">
    <subcellularLocation>
        <location evidence="1">Nucleus</location>
    </subcellularLocation>
</comment>
<evidence type="ECO:0000256" key="9">
    <source>
        <dbReference type="ARBA" id="ARBA00023163"/>
    </source>
</evidence>
<dbReference type="PRINTS" id="PR00386">
    <property type="entry name" value="P53SUPPRESSR"/>
</dbReference>